<organism evidence="1 2">
    <name type="scientific">Pararhizobium capsulatum DSM 1112</name>
    <dbReference type="NCBI Taxonomy" id="1121113"/>
    <lineage>
        <taxon>Bacteria</taxon>
        <taxon>Pseudomonadati</taxon>
        <taxon>Pseudomonadota</taxon>
        <taxon>Alphaproteobacteria</taxon>
        <taxon>Hyphomicrobiales</taxon>
        <taxon>Rhizobiaceae</taxon>
        <taxon>Rhizobium/Agrobacterium group</taxon>
        <taxon>Pararhizobium</taxon>
    </lineage>
</organism>
<sequence length="43" mass="4662">MNPAPMIVTSTFSEEDIGVWIDPVPSAFIQAERVSGHSGIFDL</sequence>
<reference evidence="1 2" key="1">
    <citation type="submission" date="2023-07" db="EMBL/GenBank/DDBJ databases">
        <title>Genomic Encyclopedia of Type Strains, Phase IV (KMG-IV): sequencing the most valuable type-strain genomes for metagenomic binning, comparative biology and taxonomic classification.</title>
        <authorList>
            <person name="Goeker M."/>
        </authorList>
    </citation>
    <scope>NUCLEOTIDE SEQUENCE [LARGE SCALE GENOMIC DNA]</scope>
    <source>
        <strain evidence="1 2">DSM 1112</strain>
    </source>
</reference>
<evidence type="ECO:0000313" key="2">
    <source>
        <dbReference type="Proteomes" id="UP001230207"/>
    </source>
</evidence>
<dbReference type="RefSeq" id="WP_307227622.1">
    <property type="nucleotide sequence ID" value="NZ_JAUSVF010000001.1"/>
</dbReference>
<dbReference type="Proteomes" id="UP001230207">
    <property type="component" value="Unassembled WGS sequence"/>
</dbReference>
<name>A0ABU0BLE5_9HYPH</name>
<accession>A0ABU0BLE5</accession>
<comment type="caution">
    <text evidence="1">The sequence shown here is derived from an EMBL/GenBank/DDBJ whole genome shotgun (WGS) entry which is preliminary data.</text>
</comment>
<keyword evidence="2" id="KW-1185">Reference proteome</keyword>
<gene>
    <name evidence="1" type="ORF">QO002_001203</name>
</gene>
<proteinExistence type="predicted"/>
<protein>
    <submittedName>
        <fullName evidence="1">Uncharacterized protein</fullName>
    </submittedName>
</protein>
<evidence type="ECO:0000313" key="1">
    <source>
        <dbReference type="EMBL" id="MDQ0319065.1"/>
    </source>
</evidence>
<dbReference type="EMBL" id="JAUSVF010000001">
    <property type="protein sequence ID" value="MDQ0319065.1"/>
    <property type="molecule type" value="Genomic_DNA"/>
</dbReference>